<keyword evidence="3" id="KW-0762">Sugar transport</keyword>
<dbReference type="GO" id="GO:0016020">
    <property type="term" value="C:membrane"/>
    <property type="evidence" value="ECO:0007669"/>
    <property type="project" value="InterPro"/>
</dbReference>
<dbReference type="Gene3D" id="3.40.930.10">
    <property type="entry name" value="Mannitol-specific EII, Chain A"/>
    <property type="match status" value="1"/>
</dbReference>
<dbReference type="NCBIfam" id="TIGR00848">
    <property type="entry name" value="fruA"/>
    <property type="match status" value="1"/>
</dbReference>
<dbReference type="GeneID" id="78229517"/>
<evidence type="ECO:0000313" key="7">
    <source>
        <dbReference type="EMBL" id="EFW06518.1"/>
    </source>
</evidence>
<evidence type="ECO:0000259" key="6">
    <source>
        <dbReference type="PROSITE" id="PS51094"/>
    </source>
</evidence>
<evidence type="ECO:0000313" key="8">
    <source>
        <dbReference type="Proteomes" id="UP000003157"/>
    </source>
</evidence>
<dbReference type="EMBL" id="ADKX01000001">
    <property type="protein sequence ID" value="EFW06518.1"/>
    <property type="molecule type" value="Genomic_DNA"/>
</dbReference>
<feature type="domain" description="PTS EIIA type-2" evidence="6">
    <location>
        <begin position="1"/>
        <end position="145"/>
    </location>
</feature>
<dbReference type="Proteomes" id="UP000003157">
    <property type="component" value="Unassembled WGS sequence"/>
</dbReference>
<gene>
    <name evidence="7" type="ORF">HMPREF9488_00055</name>
</gene>
<dbReference type="InterPro" id="IPR051541">
    <property type="entry name" value="PTS_SugarTrans_NitroReg"/>
</dbReference>
<dbReference type="OrthoDB" id="9814222at2"/>
<dbReference type="eggNOG" id="COG1762">
    <property type="taxonomic scope" value="Bacteria"/>
</dbReference>
<keyword evidence="1" id="KW-0813">Transport</keyword>
<dbReference type="GO" id="GO:0008982">
    <property type="term" value="F:protein-N(PI)-phosphohistidine-sugar phosphotransferase activity"/>
    <property type="evidence" value="ECO:0007669"/>
    <property type="project" value="InterPro"/>
</dbReference>
<evidence type="ECO:0000256" key="4">
    <source>
        <dbReference type="ARBA" id="ARBA00022679"/>
    </source>
</evidence>
<evidence type="ECO:0000256" key="2">
    <source>
        <dbReference type="ARBA" id="ARBA00022553"/>
    </source>
</evidence>
<dbReference type="GO" id="GO:0030295">
    <property type="term" value="F:protein kinase activator activity"/>
    <property type="evidence" value="ECO:0007669"/>
    <property type="project" value="TreeGrafter"/>
</dbReference>
<keyword evidence="8" id="KW-1185">Reference proteome</keyword>
<protein>
    <submittedName>
        <fullName evidence="7">PTS system IIA component protein</fullName>
    </submittedName>
</protein>
<dbReference type="STRING" id="100884.GCA_000269565_01645"/>
<keyword evidence="4" id="KW-0808">Transferase</keyword>
<dbReference type="RefSeq" id="WP_008787183.1">
    <property type="nucleotide sequence ID" value="NZ_AKCB01000001.1"/>
</dbReference>
<dbReference type="GO" id="GO:0009401">
    <property type="term" value="P:phosphoenolpyruvate-dependent sugar phosphotransferase system"/>
    <property type="evidence" value="ECO:0007669"/>
    <property type="project" value="UniProtKB-KW"/>
</dbReference>
<comment type="caution">
    <text evidence="7">The sequence shown here is derived from an EMBL/GenBank/DDBJ whole genome shotgun (WGS) entry which is preliminary data.</text>
</comment>
<dbReference type="Pfam" id="PF00359">
    <property type="entry name" value="PTS_EIIA_2"/>
    <property type="match status" value="1"/>
</dbReference>
<dbReference type="PROSITE" id="PS51094">
    <property type="entry name" value="PTS_EIIA_TYPE_2"/>
    <property type="match status" value="1"/>
</dbReference>
<sequence>MLNEDYIFLDVEESTKENVLRFICEKAKQFHITDQEEDLYIDFMNREAEFPTGLQDGFAIPHARTERVKKIAIMYLRTKQGIEWGTLDDKKVNYMFALLVPANYEGNIHLQMISTLATCLLEDDFKEKVKSSCDRAELKKYIQEKMEG</sequence>
<evidence type="ECO:0000256" key="5">
    <source>
        <dbReference type="ARBA" id="ARBA00022683"/>
    </source>
</evidence>
<name>E7G5L7_9FIRM</name>
<reference evidence="7 8" key="1">
    <citation type="submission" date="2010-12" db="EMBL/GenBank/DDBJ databases">
        <title>The Genome Sequence of Coprobacillus sp. strain 29_1.</title>
        <authorList>
            <consortium name="The Broad Institute Genome Sequencing Platform"/>
            <person name="Earl A."/>
            <person name="Ward D."/>
            <person name="Feldgarden M."/>
            <person name="Gevers D."/>
            <person name="Daigneault M."/>
            <person name="Sibley C.D."/>
            <person name="White A."/>
            <person name="Strauss J."/>
            <person name="Allen-Vercoe E."/>
            <person name="Young S.K."/>
            <person name="Zeng Q."/>
            <person name="Gargeya S."/>
            <person name="Fitzgerald M."/>
            <person name="Haas B."/>
            <person name="Abouelleil A."/>
            <person name="Alvarado L."/>
            <person name="Arachchi H.M."/>
            <person name="Berlin A."/>
            <person name="Brown A."/>
            <person name="Chapman S.B."/>
            <person name="Chen Z."/>
            <person name="Dunbar C."/>
            <person name="Freedman E."/>
            <person name="Gearin G."/>
            <person name="Gellesch M."/>
            <person name="Goldberg J."/>
            <person name="Griggs A."/>
            <person name="Gujja S."/>
            <person name="Heilman E."/>
            <person name="Heiman D."/>
            <person name="Howarth C."/>
            <person name="Larson L."/>
            <person name="Lui A."/>
            <person name="MacDonald P.J.P."/>
            <person name="Mehta T."/>
            <person name="Montmayeur A."/>
            <person name="Murphy C."/>
            <person name="Neiman D."/>
            <person name="Pearson M."/>
            <person name="Priest M."/>
            <person name="Roberts A."/>
            <person name="Saif S."/>
            <person name="Shea T."/>
            <person name="Shenoy N."/>
            <person name="Sisk P."/>
            <person name="Stolte C."/>
            <person name="Sykes S."/>
            <person name="White J."/>
            <person name="Yandava C."/>
            <person name="Nusbaum C."/>
            <person name="Birren B."/>
        </authorList>
    </citation>
    <scope>NUCLEOTIDE SEQUENCE [LARGE SCALE GENOMIC DNA]</scope>
    <source>
        <strain evidence="7 8">29_1</strain>
    </source>
</reference>
<dbReference type="CDD" id="cd00211">
    <property type="entry name" value="PTS_IIA_fru"/>
    <property type="match status" value="1"/>
</dbReference>
<dbReference type="SUPFAM" id="SSF55804">
    <property type="entry name" value="Phoshotransferase/anion transport protein"/>
    <property type="match status" value="1"/>
</dbReference>
<organism evidence="7 8">
    <name type="scientific">Coprobacillus cateniformis</name>
    <dbReference type="NCBI Taxonomy" id="100884"/>
    <lineage>
        <taxon>Bacteria</taxon>
        <taxon>Bacillati</taxon>
        <taxon>Bacillota</taxon>
        <taxon>Erysipelotrichia</taxon>
        <taxon>Erysipelotrichales</taxon>
        <taxon>Coprobacillaceae</taxon>
        <taxon>Coprobacillus</taxon>
    </lineage>
</organism>
<evidence type="ECO:0000256" key="3">
    <source>
        <dbReference type="ARBA" id="ARBA00022597"/>
    </source>
</evidence>
<dbReference type="InterPro" id="IPR016152">
    <property type="entry name" value="PTrfase/Anion_transptr"/>
</dbReference>
<dbReference type="InterPro" id="IPR002178">
    <property type="entry name" value="PTS_EIIA_type-2_dom"/>
</dbReference>
<dbReference type="HOGENOM" id="CLU_072531_5_1_9"/>
<accession>E7G5L7</accession>
<keyword evidence="5" id="KW-0598">Phosphotransferase system</keyword>
<keyword evidence="2" id="KW-0597">Phosphoprotein</keyword>
<evidence type="ECO:0000256" key="1">
    <source>
        <dbReference type="ARBA" id="ARBA00022448"/>
    </source>
</evidence>
<proteinExistence type="predicted"/>
<dbReference type="PANTHER" id="PTHR47738:SF1">
    <property type="entry name" value="NITROGEN REGULATORY PROTEIN"/>
    <property type="match status" value="1"/>
</dbReference>
<dbReference type="AlphaFoldDB" id="E7G5L7"/>
<dbReference type="InterPro" id="IPR004715">
    <property type="entry name" value="PTS_IIA_fruc"/>
</dbReference>
<dbReference type="PANTHER" id="PTHR47738">
    <property type="entry name" value="PTS SYSTEM FRUCTOSE-LIKE EIIA COMPONENT-RELATED"/>
    <property type="match status" value="1"/>
</dbReference>